<dbReference type="EMBL" id="JABVED010000011">
    <property type="protein sequence ID" value="MBC6449370.1"/>
    <property type="molecule type" value="Genomic_DNA"/>
</dbReference>
<dbReference type="InterPro" id="IPR050583">
    <property type="entry name" value="Mycobacterial_A85_antigen"/>
</dbReference>
<evidence type="ECO:0000256" key="5">
    <source>
        <dbReference type="ARBA" id="ARBA00022679"/>
    </source>
</evidence>
<gene>
    <name evidence="9" type="ORF">GPZ80_19590</name>
</gene>
<dbReference type="PROSITE" id="PS51318">
    <property type="entry name" value="TAT"/>
    <property type="match status" value="1"/>
</dbReference>
<dbReference type="Gene3D" id="3.40.50.1820">
    <property type="entry name" value="alpha/beta hydrolase"/>
    <property type="match status" value="1"/>
</dbReference>
<evidence type="ECO:0000313" key="10">
    <source>
        <dbReference type="Proteomes" id="UP000734823"/>
    </source>
</evidence>
<evidence type="ECO:0000256" key="4">
    <source>
        <dbReference type="ARBA" id="ARBA00013244"/>
    </source>
</evidence>
<dbReference type="EC" id="2.3.1.20" evidence="4"/>
<dbReference type="SUPFAM" id="SSF53474">
    <property type="entry name" value="alpha/beta-Hydrolases"/>
    <property type="match status" value="1"/>
</dbReference>
<comment type="similarity">
    <text evidence="2">Belongs to the mycobacterial A85 antigen family.</text>
</comment>
<dbReference type="InterPro" id="IPR006311">
    <property type="entry name" value="TAT_signal"/>
</dbReference>
<dbReference type="EC" id="2.3.1.122" evidence="3"/>
<evidence type="ECO:0000256" key="7">
    <source>
        <dbReference type="ARBA" id="ARBA00032572"/>
    </source>
</evidence>
<dbReference type="Proteomes" id="UP000734823">
    <property type="component" value="Unassembled WGS sequence"/>
</dbReference>
<dbReference type="InterPro" id="IPR029058">
    <property type="entry name" value="AB_hydrolase_fold"/>
</dbReference>
<evidence type="ECO:0000256" key="2">
    <source>
        <dbReference type="ARBA" id="ARBA00005874"/>
    </source>
</evidence>
<comment type="catalytic activity">
    <reaction evidence="8">
        <text>an acyl-CoA + a 1,2-diacyl-sn-glycerol = a triacyl-sn-glycerol + CoA</text>
        <dbReference type="Rhea" id="RHEA:10868"/>
        <dbReference type="ChEBI" id="CHEBI:17815"/>
        <dbReference type="ChEBI" id="CHEBI:57287"/>
        <dbReference type="ChEBI" id="CHEBI:58342"/>
        <dbReference type="ChEBI" id="CHEBI:64615"/>
        <dbReference type="EC" id="2.3.1.20"/>
    </reaction>
</comment>
<dbReference type="RefSeq" id="WP_187222088.1">
    <property type="nucleotide sequence ID" value="NZ_JABVED010000011.1"/>
</dbReference>
<dbReference type="PANTHER" id="PTHR48098:SF1">
    <property type="entry name" value="DIACYLGLYCEROL ACYLTRANSFERASE_MYCOLYLTRANSFERASE AG85A"/>
    <property type="match status" value="1"/>
</dbReference>
<keyword evidence="5" id="KW-0808">Transferase</keyword>
<keyword evidence="10" id="KW-1185">Reference proteome</keyword>
<dbReference type="PANTHER" id="PTHR48098">
    <property type="entry name" value="ENTEROCHELIN ESTERASE-RELATED"/>
    <property type="match status" value="1"/>
</dbReference>
<evidence type="ECO:0000313" key="9">
    <source>
        <dbReference type="EMBL" id="MBC6449370.1"/>
    </source>
</evidence>
<keyword evidence="6" id="KW-0012">Acyltransferase</keyword>
<comment type="caution">
    <text evidence="9">The sequence shown here is derived from an EMBL/GenBank/DDBJ whole genome shotgun (WGS) entry which is preliminary data.</text>
</comment>
<evidence type="ECO:0000256" key="8">
    <source>
        <dbReference type="ARBA" id="ARBA00048109"/>
    </source>
</evidence>
<organism evidence="9 10">
    <name type="scientific">Actinokineospora xionganensis</name>
    <dbReference type="NCBI Taxonomy" id="2684470"/>
    <lineage>
        <taxon>Bacteria</taxon>
        <taxon>Bacillati</taxon>
        <taxon>Actinomycetota</taxon>
        <taxon>Actinomycetes</taxon>
        <taxon>Pseudonocardiales</taxon>
        <taxon>Pseudonocardiaceae</taxon>
        <taxon>Actinokineospora</taxon>
    </lineage>
</organism>
<reference evidence="9 10" key="1">
    <citation type="submission" date="2020-06" db="EMBL/GenBank/DDBJ databases">
        <title>Actinokineospora xiongansis sp. nov., isolated from soil of Baiyangdian.</title>
        <authorList>
            <person name="Zhang X."/>
        </authorList>
    </citation>
    <scope>NUCLEOTIDE SEQUENCE [LARGE SCALE GENOMIC DNA]</scope>
    <source>
        <strain evidence="9 10">HBU206404</strain>
    </source>
</reference>
<proteinExistence type="inferred from homology"/>
<dbReference type="Pfam" id="PF00756">
    <property type="entry name" value="Esterase"/>
    <property type="match status" value="1"/>
</dbReference>
<protein>
    <recommendedName>
        <fullName evidence="7">Acyl-CoA:diacylglycerol acyltransferase</fullName>
        <ecNumber evidence="3">2.3.1.122</ecNumber>
        <ecNumber evidence="4">2.3.1.20</ecNumber>
    </recommendedName>
</protein>
<evidence type="ECO:0000256" key="3">
    <source>
        <dbReference type="ARBA" id="ARBA00012820"/>
    </source>
</evidence>
<dbReference type="InterPro" id="IPR000801">
    <property type="entry name" value="Esterase-like"/>
</dbReference>
<evidence type="ECO:0000256" key="1">
    <source>
        <dbReference type="ARBA" id="ARBA00000697"/>
    </source>
</evidence>
<name>A0ABR7L9L9_9PSEU</name>
<comment type="catalytic activity">
    <reaction evidence="1">
        <text>2 alpha,alpha'-trehalose 6-mycolate = alpha,alpha'-trehalose 6,6'-bismycolate + alpha,alpha-trehalose</text>
        <dbReference type="Rhea" id="RHEA:23472"/>
        <dbReference type="ChEBI" id="CHEBI:16551"/>
        <dbReference type="ChEBI" id="CHEBI:18195"/>
        <dbReference type="ChEBI" id="CHEBI:18234"/>
        <dbReference type="EC" id="2.3.1.122"/>
    </reaction>
</comment>
<evidence type="ECO:0000256" key="6">
    <source>
        <dbReference type="ARBA" id="ARBA00023315"/>
    </source>
</evidence>
<sequence length="290" mass="30311">MTKTSDGQDRAPLSRRRVLAASAAGLCSAAGLAVLGSHLLRSEPAPATPRSPLPTPSSTALVQSVTSQVLASAARGRDVELIVMRPESVPGPLPVCLALHGRGSSARMFVDLGIPAMLTRAVAAGVPAFAVAAVDGDNYWVPADPADDPRRMLNDEVPAWLEGQGLRPVPVAAMGISMGAYGALNYARAHPCAVAAISPALFGSWSEARARKVFADRAQWEATEPLRHTADLTPARVGVWCGTADPFAAVARELIAKVKPAEGMMGPGAHDEAYWMGVLPEVLRFVGSRV</sequence>
<accession>A0ABR7L9L9</accession>